<accession>Z9JJZ9</accession>
<comment type="caution">
    <text evidence="2">The sequence shown here is derived from an EMBL/GenBank/DDBJ whole genome shotgun (WGS) entry which is preliminary data.</text>
</comment>
<dbReference type="STRING" id="1444770.AF72_05430"/>
<dbReference type="InterPro" id="IPR050744">
    <property type="entry name" value="AI-2_Isomerase_LsrG"/>
</dbReference>
<protein>
    <recommendedName>
        <fullName evidence="1">ABM domain-containing protein</fullName>
    </recommendedName>
</protein>
<evidence type="ECO:0000313" key="2">
    <source>
        <dbReference type="EMBL" id="EWS78489.1"/>
    </source>
</evidence>
<dbReference type="PANTHER" id="PTHR33336">
    <property type="entry name" value="QUINOL MONOOXYGENASE YGIN-RELATED"/>
    <property type="match status" value="1"/>
</dbReference>
<reference evidence="2 3" key="1">
    <citation type="journal article" date="2014" name="Genome Announc.">
        <title>Draft Genome Sequence of Xylella fastidiosa Pear Leaf Scorch Strain in Taiwan.</title>
        <authorList>
            <person name="Su C.C."/>
            <person name="Deng W.L."/>
            <person name="Jan F.J."/>
            <person name="Chang C.J."/>
            <person name="Huang H."/>
            <person name="Chen J."/>
        </authorList>
    </citation>
    <scope>NUCLEOTIDE SEQUENCE [LARGE SCALE GENOMIC DNA]</scope>
    <source>
        <strain evidence="2 3">PLS229</strain>
    </source>
</reference>
<dbReference type="InterPro" id="IPR007138">
    <property type="entry name" value="ABM_dom"/>
</dbReference>
<feature type="domain" description="ABM" evidence="1">
    <location>
        <begin position="1"/>
        <end position="90"/>
    </location>
</feature>
<evidence type="ECO:0000259" key="1">
    <source>
        <dbReference type="PROSITE" id="PS51725"/>
    </source>
</evidence>
<dbReference type="PANTHER" id="PTHR33336:SF3">
    <property type="entry name" value="ABM DOMAIN-CONTAINING PROTEIN"/>
    <property type="match status" value="1"/>
</dbReference>
<dbReference type="AlphaFoldDB" id="Z9JJZ9"/>
<dbReference type="SUPFAM" id="SSF54909">
    <property type="entry name" value="Dimeric alpha+beta barrel"/>
    <property type="match status" value="1"/>
</dbReference>
<dbReference type="GO" id="GO:0003824">
    <property type="term" value="F:catalytic activity"/>
    <property type="evidence" value="ECO:0007669"/>
    <property type="project" value="TreeGrafter"/>
</dbReference>
<gene>
    <name evidence="2" type="ORF">AF72_05430</name>
</gene>
<dbReference type="PROSITE" id="PS51725">
    <property type="entry name" value="ABM"/>
    <property type="match status" value="1"/>
</dbReference>
<dbReference type="Proteomes" id="UP000020406">
    <property type="component" value="Unassembled WGS sequence"/>
</dbReference>
<dbReference type="EMBL" id="JDSQ01000007">
    <property type="protein sequence ID" value="EWS78489.1"/>
    <property type="molecule type" value="Genomic_DNA"/>
</dbReference>
<evidence type="ECO:0000313" key="3">
    <source>
        <dbReference type="Proteomes" id="UP000020406"/>
    </source>
</evidence>
<organism evidence="2 3">
    <name type="scientific">Xylella taiwanensis</name>
    <dbReference type="NCBI Taxonomy" id="1444770"/>
    <lineage>
        <taxon>Bacteria</taxon>
        <taxon>Pseudomonadati</taxon>
        <taxon>Pseudomonadota</taxon>
        <taxon>Gammaproteobacteria</taxon>
        <taxon>Lysobacterales</taxon>
        <taxon>Lysobacteraceae</taxon>
        <taxon>Xylella</taxon>
    </lineage>
</organism>
<sequence>MRIFEFVLAPSDVQPILEAGRKNIEASVRDEPGVLSMYCAVDKDNPTKVYVVEVYRNQTAYQAHVESAHFKAFLEAIKGKVRSRRVIETTPAVLGAKAFHWP</sequence>
<dbReference type="eggNOG" id="COG1359">
    <property type="taxonomic scope" value="Bacteria"/>
</dbReference>
<name>Z9JJZ9_9GAMM</name>
<dbReference type="Gene3D" id="3.30.70.100">
    <property type="match status" value="1"/>
</dbReference>
<dbReference type="PATRIC" id="fig|1444770.3.peg.1296"/>
<dbReference type="InterPro" id="IPR011008">
    <property type="entry name" value="Dimeric_a/b-barrel"/>
</dbReference>
<dbReference type="Pfam" id="PF03992">
    <property type="entry name" value="ABM"/>
    <property type="match status" value="1"/>
</dbReference>
<proteinExistence type="predicted"/>